<dbReference type="KEGG" id="oac:Oscil6304_2899"/>
<feature type="transmembrane region" description="Helical" evidence="1">
    <location>
        <begin position="17"/>
        <end position="37"/>
    </location>
</feature>
<dbReference type="HOGENOM" id="CLU_1561365_0_0_3"/>
<keyword evidence="3" id="KW-1185">Reference proteome</keyword>
<name>K9TIW6_9CYAN</name>
<protein>
    <submittedName>
        <fullName evidence="2">Uncharacterized protein</fullName>
    </submittedName>
</protein>
<proteinExistence type="predicted"/>
<keyword evidence="1" id="KW-1133">Transmembrane helix</keyword>
<evidence type="ECO:0000313" key="3">
    <source>
        <dbReference type="Proteomes" id="UP000010367"/>
    </source>
</evidence>
<dbReference type="EMBL" id="CP003607">
    <property type="protein sequence ID" value="AFY82500.1"/>
    <property type="molecule type" value="Genomic_DNA"/>
</dbReference>
<keyword evidence="1" id="KW-0812">Transmembrane</keyword>
<evidence type="ECO:0000313" key="2">
    <source>
        <dbReference type="EMBL" id="AFY82500.1"/>
    </source>
</evidence>
<organism evidence="2 3">
    <name type="scientific">Oscillatoria acuminata PCC 6304</name>
    <dbReference type="NCBI Taxonomy" id="56110"/>
    <lineage>
        <taxon>Bacteria</taxon>
        <taxon>Bacillati</taxon>
        <taxon>Cyanobacteriota</taxon>
        <taxon>Cyanophyceae</taxon>
        <taxon>Oscillatoriophycideae</taxon>
        <taxon>Oscillatoriales</taxon>
        <taxon>Oscillatoriaceae</taxon>
        <taxon>Oscillatoria</taxon>
    </lineage>
</organism>
<gene>
    <name evidence="2" type="ORF">Oscil6304_2899</name>
</gene>
<sequence length="171" mass="19758">MRLVLIRRWDFRILPRFAIFPGSLNFYTSIINNFLVFRTARVKIFFEGFLFLGILSIITLFSAFAEAKILNFSTFFKKITELMLVTQEHSVEPMQKLRSGSKHKSSWGHRQGFYYILIFLLSFLIQLMLWIMSGKLPRVAESSTSTVPDGSLPWRSVTPLLQPGSCVLLNL</sequence>
<dbReference type="AlphaFoldDB" id="K9TIW6"/>
<feature type="transmembrane region" description="Helical" evidence="1">
    <location>
        <begin position="112"/>
        <end position="132"/>
    </location>
</feature>
<accession>K9TIW6</accession>
<dbReference type="Proteomes" id="UP000010367">
    <property type="component" value="Chromosome"/>
</dbReference>
<keyword evidence="1" id="KW-0472">Membrane</keyword>
<reference evidence="2 3" key="1">
    <citation type="submission" date="2012-06" db="EMBL/GenBank/DDBJ databases">
        <title>Finished chromosome of genome of Oscillatoria acuminata PCC 6304.</title>
        <authorList>
            <consortium name="US DOE Joint Genome Institute"/>
            <person name="Gugger M."/>
            <person name="Coursin T."/>
            <person name="Rippka R."/>
            <person name="Tandeau De Marsac N."/>
            <person name="Huntemann M."/>
            <person name="Wei C.-L."/>
            <person name="Han J."/>
            <person name="Detter J.C."/>
            <person name="Han C."/>
            <person name="Tapia R."/>
            <person name="Davenport K."/>
            <person name="Daligault H."/>
            <person name="Erkkila T."/>
            <person name="Gu W."/>
            <person name="Munk A.C.C."/>
            <person name="Teshima H."/>
            <person name="Xu Y."/>
            <person name="Chain P."/>
            <person name="Chen A."/>
            <person name="Krypides N."/>
            <person name="Mavromatis K."/>
            <person name="Markowitz V."/>
            <person name="Szeto E."/>
            <person name="Ivanova N."/>
            <person name="Mikhailova N."/>
            <person name="Ovchinnikova G."/>
            <person name="Pagani I."/>
            <person name="Pati A."/>
            <person name="Goodwin L."/>
            <person name="Peters L."/>
            <person name="Pitluck S."/>
            <person name="Woyke T."/>
            <person name="Kerfeld C."/>
        </authorList>
    </citation>
    <scope>NUCLEOTIDE SEQUENCE [LARGE SCALE GENOMIC DNA]</scope>
    <source>
        <strain evidence="2 3">PCC 6304</strain>
    </source>
</reference>
<dbReference type="InParanoid" id="K9TIW6"/>
<evidence type="ECO:0000256" key="1">
    <source>
        <dbReference type="SAM" id="Phobius"/>
    </source>
</evidence>
<feature type="transmembrane region" description="Helical" evidence="1">
    <location>
        <begin position="44"/>
        <end position="65"/>
    </location>
</feature>